<dbReference type="PROSITE" id="PS50213">
    <property type="entry name" value="FAS1"/>
    <property type="match status" value="4"/>
</dbReference>
<dbReference type="InterPro" id="IPR042228">
    <property type="entry name" value="Dynein_linker_3"/>
</dbReference>
<keyword evidence="10" id="KW-0206">Cytoskeleton</keyword>
<dbReference type="GO" id="GO:0030473">
    <property type="term" value="P:nuclear migration along microtubule"/>
    <property type="evidence" value="ECO:0007669"/>
    <property type="project" value="UniProtKB-ARBA"/>
</dbReference>
<evidence type="ECO:0000256" key="12">
    <source>
        <dbReference type="SAM" id="MobiDB-lite"/>
    </source>
</evidence>
<evidence type="ECO:0000313" key="14">
    <source>
        <dbReference type="EMBL" id="CAH0107338.1"/>
    </source>
</evidence>
<reference evidence="14" key="1">
    <citation type="submission" date="2021-11" db="EMBL/GenBank/DDBJ databases">
        <authorList>
            <person name="Schell T."/>
        </authorList>
    </citation>
    <scope>NUCLEOTIDE SEQUENCE</scope>
    <source>
        <strain evidence="14">M5</strain>
    </source>
</reference>
<dbReference type="GO" id="GO:0005938">
    <property type="term" value="C:cell cortex"/>
    <property type="evidence" value="ECO:0007669"/>
    <property type="project" value="UniProtKB-ARBA"/>
</dbReference>
<evidence type="ECO:0000256" key="8">
    <source>
        <dbReference type="ARBA" id="ARBA00023054"/>
    </source>
</evidence>
<dbReference type="GO" id="GO:0005524">
    <property type="term" value="F:ATP binding"/>
    <property type="evidence" value="ECO:0007669"/>
    <property type="project" value="UniProtKB-KW"/>
</dbReference>
<organism evidence="14 15">
    <name type="scientific">Daphnia galeata</name>
    <dbReference type="NCBI Taxonomy" id="27404"/>
    <lineage>
        <taxon>Eukaryota</taxon>
        <taxon>Metazoa</taxon>
        <taxon>Ecdysozoa</taxon>
        <taxon>Arthropoda</taxon>
        <taxon>Crustacea</taxon>
        <taxon>Branchiopoda</taxon>
        <taxon>Diplostraca</taxon>
        <taxon>Cladocera</taxon>
        <taxon>Anomopoda</taxon>
        <taxon>Daphniidae</taxon>
        <taxon>Daphnia</taxon>
    </lineage>
</organism>
<dbReference type="SUPFAM" id="SSF82153">
    <property type="entry name" value="FAS1 domain"/>
    <property type="match status" value="4"/>
</dbReference>
<dbReference type="GO" id="GO:0051959">
    <property type="term" value="F:dynein light intermediate chain binding"/>
    <property type="evidence" value="ECO:0007669"/>
    <property type="project" value="InterPro"/>
</dbReference>
<dbReference type="GO" id="GO:0000235">
    <property type="term" value="C:astral microtubule"/>
    <property type="evidence" value="ECO:0007669"/>
    <property type="project" value="UniProtKB-ARBA"/>
</dbReference>
<dbReference type="Pfam" id="PF12774">
    <property type="entry name" value="AAA_6"/>
    <property type="match status" value="1"/>
</dbReference>
<dbReference type="InterPro" id="IPR036378">
    <property type="entry name" value="FAS1_dom_sf"/>
</dbReference>
<gene>
    <name evidence="14" type="ORF">DGAL_LOCUS10630</name>
</gene>
<comment type="caution">
    <text evidence="14">The sequence shown here is derived from an EMBL/GenBank/DDBJ whole genome shotgun (WGS) entry which is preliminary data.</text>
</comment>
<dbReference type="Pfam" id="PF08393">
    <property type="entry name" value="DHC_N2"/>
    <property type="match status" value="1"/>
</dbReference>
<dbReference type="InterPro" id="IPR027417">
    <property type="entry name" value="P-loop_NTPase"/>
</dbReference>
<dbReference type="InterPro" id="IPR013087">
    <property type="entry name" value="Znf_C2H2_type"/>
</dbReference>
<keyword evidence="15" id="KW-1185">Reference proteome</keyword>
<dbReference type="GO" id="GO:0000070">
    <property type="term" value="P:mitotic sister chromatid segregation"/>
    <property type="evidence" value="ECO:0007669"/>
    <property type="project" value="UniProtKB-ARBA"/>
</dbReference>
<keyword evidence="9" id="KW-0505">Motor protein</keyword>
<dbReference type="SMART" id="SM00355">
    <property type="entry name" value="ZnF_C2H2"/>
    <property type="match status" value="3"/>
</dbReference>
<dbReference type="FunFam" id="3.40.50.300:FF:000996">
    <property type="entry name" value="Cytoplasmic dynein heavy chain"/>
    <property type="match status" value="1"/>
</dbReference>
<dbReference type="Gene3D" id="1.20.58.1120">
    <property type="match status" value="1"/>
</dbReference>
<evidence type="ECO:0000256" key="5">
    <source>
        <dbReference type="ARBA" id="ARBA00022737"/>
    </source>
</evidence>
<protein>
    <recommendedName>
        <fullName evidence="2">Dynein heavy chain, cytoplasmic</fullName>
    </recommendedName>
</protein>
<evidence type="ECO:0000256" key="2">
    <source>
        <dbReference type="ARBA" id="ARBA00022197"/>
    </source>
</evidence>
<evidence type="ECO:0000256" key="6">
    <source>
        <dbReference type="ARBA" id="ARBA00022741"/>
    </source>
</evidence>
<keyword evidence="7" id="KW-0067">ATP-binding</keyword>
<evidence type="ECO:0000256" key="11">
    <source>
        <dbReference type="SAM" id="Coils"/>
    </source>
</evidence>
<dbReference type="Gene3D" id="3.40.50.300">
    <property type="entry name" value="P-loop containing nucleotide triphosphate hydrolases"/>
    <property type="match status" value="1"/>
</dbReference>
<dbReference type="Gene3D" id="2.30.180.10">
    <property type="entry name" value="FAS1 domain"/>
    <property type="match status" value="4"/>
</dbReference>
<dbReference type="OrthoDB" id="286301at2759"/>
<evidence type="ECO:0000256" key="9">
    <source>
        <dbReference type="ARBA" id="ARBA00023175"/>
    </source>
</evidence>
<dbReference type="InterPro" id="IPR026983">
    <property type="entry name" value="DHC"/>
</dbReference>
<keyword evidence="4" id="KW-0493">Microtubule</keyword>
<feature type="domain" description="FAS1" evidence="13">
    <location>
        <begin position="320"/>
        <end position="460"/>
    </location>
</feature>
<dbReference type="PANTHER" id="PTHR46532:SF13">
    <property type="entry name" value="CYTOPLASMIC DYNEIN 1 HEAVY CHAIN 1"/>
    <property type="match status" value="1"/>
</dbReference>
<evidence type="ECO:0000256" key="10">
    <source>
        <dbReference type="ARBA" id="ARBA00023212"/>
    </source>
</evidence>
<keyword evidence="8 11" id="KW-0175">Coiled coil</keyword>
<evidence type="ECO:0000256" key="7">
    <source>
        <dbReference type="ARBA" id="ARBA00022840"/>
    </source>
</evidence>
<name>A0A8J2RMH5_9CRUS</name>
<dbReference type="InterPro" id="IPR000782">
    <property type="entry name" value="FAS1_domain"/>
</dbReference>
<evidence type="ECO:0000313" key="15">
    <source>
        <dbReference type="Proteomes" id="UP000789390"/>
    </source>
</evidence>
<feature type="compositionally biased region" description="Polar residues" evidence="12">
    <location>
        <begin position="83"/>
        <end position="94"/>
    </location>
</feature>
<evidence type="ECO:0000256" key="4">
    <source>
        <dbReference type="ARBA" id="ARBA00022701"/>
    </source>
</evidence>
<evidence type="ECO:0000256" key="3">
    <source>
        <dbReference type="ARBA" id="ARBA00022490"/>
    </source>
</evidence>
<dbReference type="Gene3D" id="3.20.180.20">
    <property type="entry name" value="Dynein heavy chain, N-terminal domain 2"/>
    <property type="match status" value="1"/>
</dbReference>
<proteinExistence type="predicted"/>
<dbReference type="InterPro" id="IPR013602">
    <property type="entry name" value="Dynein_heavy_linker"/>
</dbReference>
<dbReference type="GO" id="GO:1902850">
    <property type="term" value="P:microtubule cytoskeleton organization involved in mitosis"/>
    <property type="evidence" value="ECO:0007669"/>
    <property type="project" value="UniProtKB-ARBA"/>
</dbReference>
<dbReference type="PROSITE" id="PS00028">
    <property type="entry name" value="ZINC_FINGER_C2H2_1"/>
    <property type="match status" value="1"/>
</dbReference>
<dbReference type="Proteomes" id="UP000789390">
    <property type="component" value="Unassembled WGS sequence"/>
</dbReference>
<keyword evidence="6" id="KW-0547">Nucleotide-binding</keyword>
<dbReference type="PANTHER" id="PTHR46532">
    <property type="entry name" value="MALE FERTILITY FACTOR KL5"/>
    <property type="match status" value="1"/>
</dbReference>
<keyword evidence="3" id="KW-0963">Cytoplasm</keyword>
<evidence type="ECO:0000256" key="1">
    <source>
        <dbReference type="ARBA" id="ARBA00004245"/>
    </source>
</evidence>
<dbReference type="FunFam" id="2.30.180.10:FF:000104">
    <property type="match status" value="1"/>
</dbReference>
<feature type="domain" description="FAS1" evidence="13">
    <location>
        <begin position="198"/>
        <end position="316"/>
    </location>
</feature>
<feature type="region of interest" description="Disordered" evidence="12">
    <location>
        <begin position="72"/>
        <end position="95"/>
    </location>
</feature>
<dbReference type="SMART" id="SM00554">
    <property type="entry name" value="FAS1"/>
    <property type="match status" value="3"/>
</dbReference>
<dbReference type="GO" id="GO:0005858">
    <property type="term" value="C:axonemal dynein complex"/>
    <property type="evidence" value="ECO:0007669"/>
    <property type="project" value="TreeGrafter"/>
</dbReference>
<dbReference type="Gene3D" id="1.20.140.100">
    <property type="entry name" value="Dynein heavy chain, N-terminal domain 2"/>
    <property type="match status" value="1"/>
</dbReference>
<dbReference type="InterPro" id="IPR042222">
    <property type="entry name" value="Dynein_2_N"/>
</dbReference>
<dbReference type="FunFam" id="3.20.180.20:FF:000002">
    <property type="entry name" value="Cytoplasmic dynein heavy chain 1"/>
    <property type="match status" value="1"/>
</dbReference>
<dbReference type="GO" id="GO:0008569">
    <property type="term" value="F:minus-end-directed microtubule motor activity"/>
    <property type="evidence" value="ECO:0007669"/>
    <property type="project" value="UniProtKB-ARBA"/>
</dbReference>
<dbReference type="GO" id="GO:0045505">
    <property type="term" value="F:dynein intermediate chain binding"/>
    <property type="evidence" value="ECO:0007669"/>
    <property type="project" value="InterPro"/>
</dbReference>
<dbReference type="Pfam" id="PF02469">
    <property type="entry name" value="Fasciclin"/>
    <property type="match status" value="4"/>
</dbReference>
<dbReference type="EMBL" id="CAKKLH010000268">
    <property type="protein sequence ID" value="CAH0107338.1"/>
    <property type="molecule type" value="Genomic_DNA"/>
</dbReference>
<keyword evidence="5" id="KW-0677">Repeat</keyword>
<feature type="domain" description="FAS1" evidence="13">
    <location>
        <begin position="13"/>
        <end position="194"/>
    </location>
</feature>
<dbReference type="SUPFAM" id="SSF52540">
    <property type="entry name" value="P-loop containing nucleoside triphosphate hydrolases"/>
    <property type="match status" value="1"/>
</dbReference>
<evidence type="ECO:0000259" key="13">
    <source>
        <dbReference type="PROSITE" id="PS50213"/>
    </source>
</evidence>
<comment type="subcellular location">
    <subcellularLocation>
        <location evidence="1">Cytoplasm</location>
        <location evidence="1">Cytoskeleton</location>
    </subcellularLocation>
</comment>
<dbReference type="InterPro" id="IPR035699">
    <property type="entry name" value="AAA_6"/>
</dbReference>
<feature type="coiled-coil region" evidence="11">
    <location>
        <begin position="1400"/>
        <end position="1483"/>
    </location>
</feature>
<sequence length="1553" mass="176705">MKGSLTLAKQRSTPTEFAEFTRRGTIAVTVPFVKQETVFALDGRSFLSLMAEAEVDPKFLNQNHTYFVPVDRSSPAPSDVANDVNTQNEGQTTDVKQDEPVRLRRQATNIMRMDVDPRDMTEVRTVVRGHMVRGIYLTSNFRDEQLLDTEDSEAKIRINMYNAPARIYTANYVRLVSTNNYAHQGVIHMLDGVMKPATKTIAQLLESEPHFSSFRNPGQLTVLAPTDDAFAKLNPELRERLMKGQGCVHSVVEHHVLPNVICSTVIQWRARSTSLLGSSLLLERDLEGKLYVNGKLVITRDVVASNGVLHVIDGVLIPENARSFNRLLSSHNLTELARLVEAAGMAPMLDSLNNATLFAPNNYAIRSIPDEIKQSWMTNPEKLKQVLMYHLVQPGIRQAGLANNQMVETGRKGQSVRMNFYQSMPFFNAAPIRASVQCGSVLRWEQDARNGNVHIIDRVMIPPENSITQWLANNRSFSIMTTLLKDTRLNEILNAEGTYTVLAPPDVAFYQMPEEVLSEITKDPRKAATFFNTFYPDPASTSFPPSTDVPDSIVISTSCIIADQHQDGPRDILWKLVPPLVPSIHPSGEEGVGRKDGSGGRAKAHCVLGFSVSGLFMDHNAMDMKPELLRDKKNTIWLCPHCTFRKNLRPVVQDHIDDMHASSEHNCSERGCGMSFATKWHLEWHHIDAHWDHKCQHCDIKFKSQRELTKHEGARMKQKKCPKCYKRVQPSRARVAPVPDPEVEMTIEEMLKKKLKSVENFSDVWNDVLRRWMYLDGIFGGSGEVKALLPDETADFKSISSEFLTRMEEVSKSPMVLKVLSVKHSHSFAERLEKLENALEEFLERQRASFARFHFVDSKDLLEIINNGNNIPVLTKHFEKMFSGVSSILMNEKNDIVLGIASREGEKVFFNTPVSTKEYPTLNEWLTQVEKEIRDTLAHHLADSVRDIRKFKEGIIDQEAFLNWCNEYEAQNVVLAAQIVWSEDVEAALQVVSNTDNKSLAPVQRVLNQVDSTIHFLTNSLPKEQPYLLRCKLDRLMNEFVRQQTVTRQLIRSRVTQPKDSEWLCQMRFYFDLKQTDSLKKLYIYVANTEFQYGFEYLGVQDRQFHNSMTDRCYQFLTQALESRLGSSLIGTDETDKIEFIKALGHQLGRFVYVFNCDETFDIQAMGRIFVGLCQAGAWICFEEFNRLEEGMLSAVSEKLQTIQGALNLQKEKKKESSLVIELNESHVRVSENSALFITMNPGYAGRSNLPDNLIKHFRSLDMSHVSLDMPIVATPDRQIIVVTPSVNAGAGLSALQQSPVNSIRGRLYSAYTSSPVEDYQNLIDSDEETENPAVKKSADSACYTLCLETDLSPTSRHLYEKTAPQSTESNLDRRDQLTWDDEMFPMQHMREETDADDELMRFKLDQSKLQQQVVELKEKCCGLQQSNEQLSNSLLQKEREAVKLNQSQTQMIVKMTRLQQSNEQLSNSLLQKEREAVKLNQSQTQMIVKMTQLQESNTRLVQEKTELLAAIEKGAGFHAVTQQIQQIQEEWIAGESRHLEFKMKLQEQLLAN</sequence>
<accession>A0A8J2RMH5</accession>
<feature type="domain" description="FAS1" evidence="13">
    <location>
        <begin position="464"/>
        <end position="531"/>
    </location>
</feature>